<evidence type="ECO:0000256" key="3">
    <source>
        <dbReference type="ARBA" id="ARBA00023242"/>
    </source>
</evidence>
<dbReference type="GO" id="GO:0005634">
    <property type="term" value="C:nucleus"/>
    <property type="evidence" value="ECO:0007669"/>
    <property type="project" value="UniProtKB-SubCell"/>
</dbReference>
<dbReference type="OrthoDB" id="273345at2759"/>
<protein>
    <recommendedName>
        <fullName evidence="5">Leucine zipper with capping helix domain-containing protein</fullName>
    </recommendedName>
</protein>
<keyword evidence="3" id="KW-0539">Nucleus</keyword>
<name>A0A8H7Q785_9FUNG</name>
<reference evidence="6" key="1">
    <citation type="submission" date="2020-12" db="EMBL/GenBank/DDBJ databases">
        <title>Metabolic potential, ecology and presence of endohyphal bacteria is reflected in genomic diversity of Mucoromycotina.</title>
        <authorList>
            <person name="Muszewska A."/>
            <person name="Okrasinska A."/>
            <person name="Steczkiewicz K."/>
            <person name="Drgas O."/>
            <person name="Orlowska M."/>
            <person name="Perlinska-Lenart U."/>
            <person name="Aleksandrzak-Piekarczyk T."/>
            <person name="Szatraj K."/>
            <person name="Zielenkiewicz U."/>
            <person name="Pilsyk S."/>
            <person name="Malc E."/>
            <person name="Mieczkowski P."/>
            <person name="Kruszewska J.S."/>
            <person name="Biernat P."/>
            <person name="Pawlowska J."/>
        </authorList>
    </citation>
    <scope>NUCLEOTIDE SEQUENCE</scope>
    <source>
        <strain evidence="6">WA0000051536</strain>
    </source>
</reference>
<accession>A0A8H7Q785</accession>
<dbReference type="Proteomes" id="UP000612746">
    <property type="component" value="Unassembled WGS sequence"/>
</dbReference>
<evidence type="ECO:0000259" key="5">
    <source>
        <dbReference type="Pfam" id="PF18517"/>
    </source>
</evidence>
<comment type="caution">
    <text evidence="6">The sequence shown here is derived from an EMBL/GenBank/DDBJ whole genome shotgun (WGS) entry which is preliminary data.</text>
</comment>
<gene>
    <name evidence="6" type="ORF">INT44_004962</name>
</gene>
<feature type="domain" description="Leucine zipper with capping helix" evidence="5">
    <location>
        <begin position="92"/>
        <end position="149"/>
    </location>
</feature>
<feature type="coiled-coil region" evidence="4">
    <location>
        <begin position="18"/>
        <end position="52"/>
    </location>
</feature>
<proteinExistence type="predicted"/>
<evidence type="ECO:0000256" key="4">
    <source>
        <dbReference type="SAM" id="Coils"/>
    </source>
</evidence>
<organism evidence="6 7">
    <name type="scientific">Umbelopsis vinacea</name>
    <dbReference type="NCBI Taxonomy" id="44442"/>
    <lineage>
        <taxon>Eukaryota</taxon>
        <taxon>Fungi</taxon>
        <taxon>Fungi incertae sedis</taxon>
        <taxon>Mucoromycota</taxon>
        <taxon>Mucoromycotina</taxon>
        <taxon>Umbelopsidomycetes</taxon>
        <taxon>Umbelopsidales</taxon>
        <taxon>Umbelopsidaceae</taxon>
        <taxon>Umbelopsis</taxon>
    </lineage>
</organism>
<dbReference type="EMBL" id="JAEPRA010000003">
    <property type="protein sequence ID" value="KAG2187277.1"/>
    <property type="molecule type" value="Genomic_DNA"/>
</dbReference>
<evidence type="ECO:0000313" key="7">
    <source>
        <dbReference type="Proteomes" id="UP000612746"/>
    </source>
</evidence>
<keyword evidence="2 4" id="KW-0175">Coiled coil</keyword>
<evidence type="ECO:0000313" key="6">
    <source>
        <dbReference type="EMBL" id="KAG2187277.1"/>
    </source>
</evidence>
<evidence type="ECO:0000256" key="1">
    <source>
        <dbReference type="ARBA" id="ARBA00004123"/>
    </source>
</evidence>
<sequence>MEKIGGSNYFWSYPSAAAQTKRNKISELQEAIAALEEKNTALDGEIANAKSVREPSDMRLEILSHVERAILVQKANEEELLRFRECDPTVLRAKDKAARAAKEAANRWTGMESLHNNIFTIQSHCVDKFGIERSEFNRNFGISDEFDNIQ</sequence>
<dbReference type="AlphaFoldDB" id="A0A8H7Q785"/>
<evidence type="ECO:0000256" key="2">
    <source>
        <dbReference type="ARBA" id="ARBA00023054"/>
    </source>
</evidence>
<dbReference type="InterPro" id="IPR040661">
    <property type="entry name" value="LZ3wCH"/>
</dbReference>
<keyword evidence="7" id="KW-1185">Reference proteome</keyword>
<comment type="subcellular location">
    <subcellularLocation>
        <location evidence="1">Nucleus</location>
    </subcellularLocation>
</comment>
<dbReference type="Pfam" id="PF18517">
    <property type="entry name" value="LZ3wCH"/>
    <property type="match status" value="1"/>
</dbReference>